<reference evidence="3 4" key="1">
    <citation type="submission" date="2018-05" db="EMBL/GenBank/DDBJ databases">
        <title>Acuticoccus sediminis sp. nov., isolated from deep-sea sediment of Indian Ocean.</title>
        <authorList>
            <person name="Liu X."/>
            <person name="Lai Q."/>
            <person name="Du Y."/>
            <person name="Sun F."/>
            <person name="Zhang X."/>
            <person name="Wang S."/>
            <person name="Shao Z."/>
        </authorList>
    </citation>
    <scope>NUCLEOTIDE SEQUENCE [LARGE SCALE GENOMIC DNA]</scope>
    <source>
        <strain evidence="3 4">PTG4-2</strain>
    </source>
</reference>
<dbReference type="Proteomes" id="UP000249590">
    <property type="component" value="Unassembled WGS sequence"/>
</dbReference>
<evidence type="ECO:0000259" key="2">
    <source>
        <dbReference type="PROSITE" id="PS50125"/>
    </source>
</evidence>
<evidence type="ECO:0000256" key="1">
    <source>
        <dbReference type="SAM" id="Phobius"/>
    </source>
</evidence>
<feature type="transmembrane region" description="Helical" evidence="1">
    <location>
        <begin position="381"/>
        <end position="401"/>
    </location>
</feature>
<dbReference type="Gene3D" id="3.30.70.1230">
    <property type="entry name" value="Nucleotide cyclase"/>
    <property type="match status" value="1"/>
</dbReference>
<dbReference type="InterPro" id="IPR050697">
    <property type="entry name" value="Adenylyl/Guanylyl_Cyclase_3/4"/>
</dbReference>
<keyword evidence="4" id="KW-1185">Reference proteome</keyword>
<dbReference type="InterPro" id="IPR001054">
    <property type="entry name" value="A/G_cyclase"/>
</dbReference>
<dbReference type="CDD" id="cd07302">
    <property type="entry name" value="CHD"/>
    <property type="match status" value="1"/>
</dbReference>
<dbReference type="RefSeq" id="WP_111346851.1">
    <property type="nucleotide sequence ID" value="NZ_QHHQ01000003.1"/>
</dbReference>
<dbReference type="OrthoDB" id="9789782at2"/>
<dbReference type="GO" id="GO:0035556">
    <property type="term" value="P:intracellular signal transduction"/>
    <property type="evidence" value="ECO:0007669"/>
    <property type="project" value="InterPro"/>
</dbReference>
<feature type="transmembrane region" description="Helical" evidence="1">
    <location>
        <begin position="355"/>
        <end position="374"/>
    </location>
</feature>
<dbReference type="SUPFAM" id="SSF55073">
    <property type="entry name" value="Nucleotide cyclase"/>
    <property type="match status" value="1"/>
</dbReference>
<dbReference type="PANTHER" id="PTHR43081:SF20">
    <property type="entry name" value="TWO-COMPONENT RESPONSE REGULATOR"/>
    <property type="match status" value="1"/>
</dbReference>
<protein>
    <recommendedName>
        <fullName evidence="2">Guanylate cyclase domain-containing protein</fullName>
    </recommendedName>
</protein>
<keyword evidence="1" id="KW-1133">Transmembrane helix</keyword>
<feature type="domain" description="Guanylate cyclase" evidence="2">
    <location>
        <begin position="468"/>
        <end position="600"/>
    </location>
</feature>
<keyword evidence="1" id="KW-0812">Transmembrane</keyword>
<dbReference type="InterPro" id="IPR029787">
    <property type="entry name" value="Nucleotide_cyclase"/>
</dbReference>
<accession>A0A8B2NM43</accession>
<name>A0A8B2NM43_9HYPH</name>
<dbReference type="Pfam" id="PF00211">
    <property type="entry name" value="Guanylate_cyc"/>
    <property type="match status" value="1"/>
</dbReference>
<organism evidence="3 4">
    <name type="scientific">Acuticoccus sediminis</name>
    <dbReference type="NCBI Taxonomy" id="2184697"/>
    <lineage>
        <taxon>Bacteria</taxon>
        <taxon>Pseudomonadati</taxon>
        <taxon>Pseudomonadota</taxon>
        <taxon>Alphaproteobacteria</taxon>
        <taxon>Hyphomicrobiales</taxon>
        <taxon>Amorphaceae</taxon>
        <taxon>Acuticoccus</taxon>
    </lineage>
</organism>
<gene>
    <name evidence="3" type="ORF">DLJ53_15660</name>
</gene>
<dbReference type="GO" id="GO:0006171">
    <property type="term" value="P:cAMP biosynthetic process"/>
    <property type="evidence" value="ECO:0007669"/>
    <property type="project" value="TreeGrafter"/>
</dbReference>
<dbReference type="Pfam" id="PF05226">
    <property type="entry name" value="CHASE2"/>
    <property type="match status" value="1"/>
</dbReference>
<comment type="caution">
    <text evidence="3">The sequence shown here is derived from an EMBL/GenBank/DDBJ whole genome shotgun (WGS) entry which is preliminary data.</text>
</comment>
<keyword evidence="1" id="KW-0472">Membrane</keyword>
<evidence type="ECO:0000313" key="4">
    <source>
        <dbReference type="Proteomes" id="UP000249590"/>
    </source>
</evidence>
<proteinExistence type="predicted"/>
<evidence type="ECO:0000313" key="3">
    <source>
        <dbReference type="EMBL" id="RAI00687.1"/>
    </source>
</evidence>
<dbReference type="PROSITE" id="PS50125">
    <property type="entry name" value="GUANYLATE_CYCLASE_2"/>
    <property type="match status" value="1"/>
</dbReference>
<dbReference type="SMART" id="SM00044">
    <property type="entry name" value="CYCc"/>
    <property type="match status" value="1"/>
</dbReference>
<dbReference type="EMBL" id="QHHQ01000003">
    <property type="protein sequence ID" value="RAI00687.1"/>
    <property type="molecule type" value="Genomic_DNA"/>
</dbReference>
<dbReference type="InterPro" id="IPR007890">
    <property type="entry name" value="CHASE2"/>
</dbReference>
<dbReference type="SMART" id="SM01080">
    <property type="entry name" value="CHASE2"/>
    <property type="match status" value="1"/>
</dbReference>
<dbReference type="PANTHER" id="PTHR43081">
    <property type="entry name" value="ADENYLATE CYCLASE, TERMINAL-DIFFERENTIATION SPECIFIC-RELATED"/>
    <property type="match status" value="1"/>
</dbReference>
<dbReference type="GO" id="GO:0004016">
    <property type="term" value="F:adenylate cyclase activity"/>
    <property type="evidence" value="ECO:0007669"/>
    <property type="project" value="UniProtKB-ARBA"/>
</dbReference>
<feature type="transmembrane region" description="Helical" evidence="1">
    <location>
        <begin position="407"/>
        <end position="426"/>
    </location>
</feature>
<dbReference type="AlphaFoldDB" id="A0A8B2NM43"/>
<sequence>MNAWRAIERARARGTTDLGLVAIAALVTLVLAAYSGTTGGNTLRERTFDQLTALAGVTTIDEPVVVDIDRRSLSEVGAWPWPRADLATLVGAIADAGGKALAIDILLDEPDDRSPAGLARRLTEFGVPLDVDPATLADGDTSLAKAMARIPTVLGVGLAPQEGTPVRSPPIIVRGTFVADGLWRSEGIAGPIAALRDGAAGFGALALPGSLDGTIRNVPLLVVAGRQALPGLAVELQRNAQGAPPILIDPDADVMQVGERRVPLGTGGLMRLIPVSRADRAARHVSAADVIAGNAAEIARLAGRAVILGSSAPELGGLRTGADGSLVPSIDLQADGYAQMSAGAFPIRADDALTWERVAVAVASVLALLAARFLAPLTGAIVIGALALAWIAGASVATVSMVLVDPILPAASATITFALGSLLVAAQARRQARRVQAAFEQHLSPAVVRRIAASPDTIRLKGEAREVTALFTDIEGFSAMTSAAEPEALIGLLDAYYDVITSVAVAHEGMVAKLIGDSMNVLFNVPVDLPNHPQWALDCALALAEASARFEATPEARLLGLGRTRIGLDTGRAIVGDVGGARKLDYTAHGAAVNAASRFEQANKFLGTQIVIGPGTAERLALDLKPLGRFIVRGFPEPLALHTVWPEETGEDEKAEVRRAVAALSATPLVIDKLTPQAYRALLAGEEPRIAS</sequence>